<evidence type="ECO:0000256" key="1">
    <source>
        <dbReference type="ARBA" id="ARBA00010088"/>
    </source>
</evidence>
<dbReference type="RefSeq" id="WP_143419904.1">
    <property type="nucleotide sequence ID" value="NZ_VJXR01000093.1"/>
</dbReference>
<accession>A0A552WKF4</accession>
<feature type="signal peptide" evidence="3">
    <location>
        <begin position="1"/>
        <end position="32"/>
    </location>
</feature>
<dbReference type="SUPFAM" id="SSF53474">
    <property type="entry name" value="alpha/beta-Hydrolases"/>
    <property type="match status" value="1"/>
</dbReference>
<name>A0A552WKF4_9MICO</name>
<dbReference type="InterPro" id="IPR000073">
    <property type="entry name" value="AB_hydrolase_1"/>
</dbReference>
<evidence type="ECO:0000256" key="2">
    <source>
        <dbReference type="ARBA" id="ARBA00022801"/>
    </source>
</evidence>
<dbReference type="PANTHER" id="PTHR43248">
    <property type="entry name" value="2-SUCCINYL-6-HYDROXY-2,4-CYCLOHEXADIENE-1-CARBOXYLATE SYNTHASE"/>
    <property type="match status" value="1"/>
</dbReference>
<evidence type="ECO:0000313" key="7">
    <source>
        <dbReference type="Proteomes" id="UP000318693"/>
    </source>
</evidence>
<feature type="domain" description="Peptidase S33 tripeptidyl aminopeptidase-like C-terminal" evidence="5">
    <location>
        <begin position="398"/>
        <end position="488"/>
    </location>
</feature>
<comment type="similarity">
    <text evidence="1">Belongs to the peptidase S33 family.</text>
</comment>
<gene>
    <name evidence="6" type="ORF">FJ693_18430</name>
</gene>
<feature type="domain" description="AB hydrolase-1" evidence="4">
    <location>
        <begin position="91"/>
        <end position="284"/>
    </location>
</feature>
<dbReference type="Pfam" id="PF00561">
    <property type="entry name" value="Abhydrolase_1"/>
    <property type="match status" value="1"/>
</dbReference>
<sequence>MRMRPLSRPVRGGFLAATVALVALPLGGAASAAGGGGGPSALDWAPCPDAAVAECATLHVPVDWHDRHGEQIDLAVARRPADDPDHRVGTLFYNPGGPGDGGIGYVMAAEEIFSPTLRARFDIVAMDPRGVGASTPVRCGLPVLTPETTLWPRTEEQFDALVAHNRAVGESCLEETGALLGHLDTVSVARDHEALRRALDVEEVSWLGISYGTQVGANYAELFPDRTRALALDAALEHSLPEVVQVADEMRAAEDSFNRFAQWCGTSDTCALRGQDVAAVFDQLVAAADADPIPVEGALHAVRGEDIRTGTIGRLTFKEPSIYGPDVSWAGLSRALAAALAGDASAFAVPGGEPQTGLFAQAGIGCMEYVPQVGTYEEMRQRIQLGKQTAPHLQGASETWQVNLCIGWPLEAANPPRLLDVTGVPTLIVHATYDPSVPYKWAHSLAAQIAGSHLLTREGDGHTSYYTSVCAREAVDAFLVDLTVPDREVCD</sequence>
<keyword evidence="7" id="KW-1185">Reference proteome</keyword>
<proteinExistence type="inferred from homology"/>
<dbReference type="Proteomes" id="UP000318693">
    <property type="component" value="Unassembled WGS sequence"/>
</dbReference>
<dbReference type="EMBL" id="VJXR01000093">
    <property type="protein sequence ID" value="TRW43250.1"/>
    <property type="molecule type" value="Genomic_DNA"/>
</dbReference>
<evidence type="ECO:0000313" key="6">
    <source>
        <dbReference type="EMBL" id="TRW43250.1"/>
    </source>
</evidence>
<reference evidence="6 7" key="1">
    <citation type="submission" date="2019-07" db="EMBL/GenBank/DDBJ databases">
        <title>Georgenia wutianyii sp. nov. and Georgenia *** sp. nov. isolated from plateau pika (Ochotona curzoniae) in the Qinghai-Tibet plateau of China.</title>
        <authorList>
            <person name="Tian Z."/>
        </authorList>
    </citation>
    <scope>NUCLEOTIDE SEQUENCE [LARGE SCALE GENOMIC DNA]</scope>
    <source>
        <strain evidence="6 7">Z446</strain>
    </source>
</reference>
<evidence type="ECO:0000259" key="5">
    <source>
        <dbReference type="Pfam" id="PF08386"/>
    </source>
</evidence>
<dbReference type="InterPro" id="IPR013595">
    <property type="entry name" value="Pept_S33_TAP-like_C"/>
</dbReference>
<evidence type="ECO:0000259" key="4">
    <source>
        <dbReference type="Pfam" id="PF00561"/>
    </source>
</evidence>
<dbReference type="InterPro" id="IPR051601">
    <property type="entry name" value="Serine_prot/Carboxylest_S33"/>
</dbReference>
<dbReference type="AlphaFoldDB" id="A0A552WKF4"/>
<evidence type="ECO:0000256" key="3">
    <source>
        <dbReference type="SAM" id="SignalP"/>
    </source>
</evidence>
<protein>
    <submittedName>
        <fullName evidence="6">Alpha/beta hydrolase</fullName>
    </submittedName>
</protein>
<organism evidence="6 7">
    <name type="scientific">Georgenia yuyongxinii</name>
    <dbReference type="NCBI Taxonomy" id="2589797"/>
    <lineage>
        <taxon>Bacteria</taxon>
        <taxon>Bacillati</taxon>
        <taxon>Actinomycetota</taxon>
        <taxon>Actinomycetes</taxon>
        <taxon>Micrococcales</taxon>
        <taxon>Bogoriellaceae</taxon>
        <taxon>Georgenia</taxon>
    </lineage>
</organism>
<dbReference type="GO" id="GO:0016787">
    <property type="term" value="F:hydrolase activity"/>
    <property type="evidence" value="ECO:0007669"/>
    <property type="project" value="UniProtKB-KW"/>
</dbReference>
<keyword evidence="2 6" id="KW-0378">Hydrolase</keyword>
<dbReference type="Gene3D" id="3.40.50.1820">
    <property type="entry name" value="alpha/beta hydrolase"/>
    <property type="match status" value="1"/>
</dbReference>
<dbReference type="InterPro" id="IPR029058">
    <property type="entry name" value="AB_hydrolase_fold"/>
</dbReference>
<comment type="caution">
    <text evidence="6">The sequence shown here is derived from an EMBL/GenBank/DDBJ whole genome shotgun (WGS) entry which is preliminary data.</text>
</comment>
<keyword evidence="3" id="KW-0732">Signal</keyword>
<dbReference type="Pfam" id="PF08386">
    <property type="entry name" value="Abhydrolase_4"/>
    <property type="match status" value="1"/>
</dbReference>
<feature type="chain" id="PRO_5022154763" evidence="3">
    <location>
        <begin position="33"/>
        <end position="491"/>
    </location>
</feature>
<dbReference type="PANTHER" id="PTHR43248:SF30">
    <property type="entry name" value="AB HYDROLASE-1 DOMAIN-CONTAINING PROTEIN"/>
    <property type="match status" value="1"/>
</dbReference>